<keyword evidence="4" id="KW-0297">G-protein coupled receptor</keyword>
<evidence type="ECO:0000256" key="1">
    <source>
        <dbReference type="ARBA" id="ARBA00004141"/>
    </source>
</evidence>
<evidence type="ECO:0000256" key="6">
    <source>
        <dbReference type="ARBA" id="ARBA00023224"/>
    </source>
</evidence>
<evidence type="ECO:0000256" key="4">
    <source>
        <dbReference type="ARBA" id="ARBA00023040"/>
    </source>
</evidence>
<keyword evidence="6" id="KW-0807">Transducer</keyword>
<dbReference type="InParanoid" id="E2APM9"/>
<accession>E2APM9</accession>
<keyword evidence="5" id="KW-0675">Receptor</keyword>
<dbReference type="Gene3D" id="2.170.180.11">
    <property type="entry name" value="Methuselah ectodomain, domain 2"/>
    <property type="match status" value="1"/>
</dbReference>
<dbReference type="AlphaFoldDB" id="E2APM9"/>
<keyword evidence="9" id="KW-1185">Reference proteome</keyword>
<keyword evidence="3" id="KW-0732">Signal</keyword>
<dbReference type="GO" id="GO:0016020">
    <property type="term" value="C:membrane"/>
    <property type="evidence" value="ECO:0007669"/>
    <property type="project" value="UniProtKB-SubCell"/>
</dbReference>
<evidence type="ECO:0000256" key="3">
    <source>
        <dbReference type="ARBA" id="ARBA00022729"/>
    </source>
</evidence>
<sequence>MCQYNLALFDRLVGNNCIASKNEYVFPNIYSSNNSIQSGNKKVDELFPLTVQNPCQEITRFFPSIMDDYSKYSKYMFFANSFLYRPFYDKFYESTSYCLAVVDHNQFDAIFCLGDEEYNKGDDKVYKSILNEELNFLVLSCHIVSMLCLLTTFMVYSILPQFRNIHSFMLRNYCSFLLFGSIIQIIFFQSLYPINVADISHFICVIIGTVQPNHIIMQSIQCVH</sequence>
<dbReference type="InterPro" id="IPR023311">
    <property type="entry name" value="Methusela_ecto_dom_2"/>
</dbReference>
<feature type="transmembrane region" description="Helical" evidence="7">
    <location>
        <begin position="136"/>
        <end position="158"/>
    </location>
</feature>
<protein>
    <submittedName>
        <fullName evidence="8">Uncharacterized protein</fullName>
    </submittedName>
</protein>
<comment type="subcellular location">
    <subcellularLocation>
        <location evidence="1">Membrane</location>
        <topology evidence="1">Multi-pass membrane protein</topology>
    </subcellularLocation>
</comment>
<evidence type="ECO:0000256" key="5">
    <source>
        <dbReference type="ARBA" id="ARBA00023170"/>
    </source>
</evidence>
<proteinExistence type="inferred from homology"/>
<keyword evidence="7" id="KW-1133">Transmembrane helix</keyword>
<reference evidence="8 9" key="1">
    <citation type="journal article" date="2010" name="Science">
        <title>Genomic comparison of the ants Camponotus floridanus and Harpegnathos saltator.</title>
        <authorList>
            <person name="Bonasio R."/>
            <person name="Zhang G."/>
            <person name="Ye C."/>
            <person name="Mutti N.S."/>
            <person name="Fang X."/>
            <person name="Qin N."/>
            <person name="Donahue G."/>
            <person name="Yang P."/>
            <person name="Li Q."/>
            <person name="Li C."/>
            <person name="Zhang P."/>
            <person name="Huang Z."/>
            <person name="Berger S.L."/>
            <person name="Reinberg D."/>
            <person name="Wang J."/>
            <person name="Liebig J."/>
        </authorList>
    </citation>
    <scope>NUCLEOTIDE SEQUENCE [LARGE SCALE GENOMIC DNA]</scope>
    <source>
        <strain evidence="9">C129</strain>
    </source>
</reference>
<keyword evidence="7" id="KW-0472">Membrane</keyword>
<name>E2APM9_CAMFO</name>
<gene>
    <name evidence="8" type="ORF">EAG_16162</name>
</gene>
<feature type="transmembrane region" description="Helical" evidence="7">
    <location>
        <begin position="170"/>
        <end position="192"/>
    </location>
</feature>
<evidence type="ECO:0000313" key="9">
    <source>
        <dbReference type="Proteomes" id="UP000000311"/>
    </source>
</evidence>
<keyword evidence="7" id="KW-0812">Transmembrane</keyword>
<comment type="similarity">
    <text evidence="2">Belongs to the G-protein coupled receptor 2 family. Mth subfamily.</text>
</comment>
<dbReference type="Proteomes" id="UP000000311">
    <property type="component" value="Unassembled WGS sequence"/>
</dbReference>
<organism evidence="9">
    <name type="scientific">Camponotus floridanus</name>
    <name type="common">Florida carpenter ant</name>
    <dbReference type="NCBI Taxonomy" id="104421"/>
    <lineage>
        <taxon>Eukaryota</taxon>
        <taxon>Metazoa</taxon>
        <taxon>Ecdysozoa</taxon>
        <taxon>Arthropoda</taxon>
        <taxon>Hexapoda</taxon>
        <taxon>Insecta</taxon>
        <taxon>Pterygota</taxon>
        <taxon>Neoptera</taxon>
        <taxon>Endopterygota</taxon>
        <taxon>Hymenoptera</taxon>
        <taxon>Apocrita</taxon>
        <taxon>Aculeata</taxon>
        <taxon>Formicoidea</taxon>
        <taxon>Formicidae</taxon>
        <taxon>Formicinae</taxon>
        <taxon>Camponotus</taxon>
    </lineage>
</organism>
<evidence type="ECO:0000313" key="8">
    <source>
        <dbReference type="EMBL" id="EFN64614.1"/>
    </source>
</evidence>
<evidence type="ECO:0000256" key="7">
    <source>
        <dbReference type="SAM" id="Phobius"/>
    </source>
</evidence>
<dbReference type="Gene3D" id="1.20.1070.10">
    <property type="entry name" value="Rhodopsin 7-helix transmembrane proteins"/>
    <property type="match status" value="1"/>
</dbReference>
<evidence type="ECO:0000256" key="2">
    <source>
        <dbReference type="ARBA" id="ARBA00008979"/>
    </source>
</evidence>
<dbReference type="EMBL" id="GL441565">
    <property type="protein sequence ID" value="EFN64614.1"/>
    <property type="molecule type" value="Genomic_DNA"/>
</dbReference>
<dbReference type="OrthoDB" id="6082634at2759"/>
<dbReference type="GO" id="GO:0004930">
    <property type="term" value="F:G protein-coupled receptor activity"/>
    <property type="evidence" value="ECO:0007669"/>
    <property type="project" value="UniProtKB-KW"/>
</dbReference>
<dbReference type="STRING" id="104421.E2APM9"/>